<sequence length="170" mass="17699">MGHGKADAPQALAPSRPSFRTYDLRALGALIPHVARPGLRARGGQAALLMADWAQVAGPEVAALGVPRGLQAGTLTLACTGPAAMQLQMMAPALMERINTHLGRAVVQRLRFVQQVVARPAGVPARAPARGAAPLLPGQVADKLSGITDPGLRAALENLARGVYRTRDRG</sequence>
<dbReference type="InterPro" id="IPR007922">
    <property type="entry name" value="DciA-like"/>
</dbReference>
<proteinExistence type="predicted"/>
<name>A0A2W7IWP5_9PROT</name>
<organism evidence="1 2">
    <name type="scientific">Humitalea rosea</name>
    <dbReference type="NCBI Taxonomy" id="990373"/>
    <lineage>
        <taxon>Bacteria</taxon>
        <taxon>Pseudomonadati</taxon>
        <taxon>Pseudomonadota</taxon>
        <taxon>Alphaproteobacteria</taxon>
        <taxon>Acetobacterales</taxon>
        <taxon>Roseomonadaceae</taxon>
        <taxon>Humitalea</taxon>
    </lineage>
</organism>
<dbReference type="PIRSF" id="PIRSF032064">
    <property type="entry name" value="UCP032064"/>
    <property type="match status" value="1"/>
</dbReference>
<dbReference type="EMBL" id="QKYU01000002">
    <property type="protein sequence ID" value="PZW50340.1"/>
    <property type="molecule type" value="Genomic_DNA"/>
</dbReference>
<dbReference type="InterPro" id="IPR010593">
    <property type="entry name" value="DUF1159"/>
</dbReference>
<reference evidence="1 2" key="1">
    <citation type="submission" date="2018-06" db="EMBL/GenBank/DDBJ databases">
        <title>Genomic Encyclopedia of Archaeal and Bacterial Type Strains, Phase II (KMG-II): from individual species to whole genera.</title>
        <authorList>
            <person name="Goeker M."/>
        </authorList>
    </citation>
    <scope>NUCLEOTIDE SEQUENCE [LARGE SCALE GENOMIC DNA]</scope>
    <source>
        <strain evidence="1 2">DSM 24525</strain>
    </source>
</reference>
<dbReference type="AlphaFoldDB" id="A0A2W7IWP5"/>
<keyword evidence="2" id="KW-1185">Reference proteome</keyword>
<dbReference type="PANTHER" id="PTHR36456:SF1">
    <property type="entry name" value="UPF0232 PROTEIN SCO3875"/>
    <property type="match status" value="1"/>
</dbReference>
<evidence type="ECO:0000313" key="2">
    <source>
        <dbReference type="Proteomes" id="UP000249688"/>
    </source>
</evidence>
<gene>
    <name evidence="1" type="ORF">C8P66_10228</name>
</gene>
<dbReference type="Proteomes" id="UP000249688">
    <property type="component" value="Unassembled WGS sequence"/>
</dbReference>
<dbReference type="PANTHER" id="PTHR36456">
    <property type="entry name" value="UPF0232 PROTEIN SCO3875"/>
    <property type="match status" value="1"/>
</dbReference>
<dbReference type="Pfam" id="PF05258">
    <property type="entry name" value="DciA"/>
    <property type="match status" value="1"/>
</dbReference>
<protein>
    <recommendedName>
        <fullName evidence="3">Nucleic acid-binding Zn ribbon protein</fullName>
    </recommendedName>
</protein>
<evidence type="ECO:0000313" key="1">
    <source>
        <dbReference type="EMBL" id="PZW50340.1"/>
    </source>
</evidence>
<accession>A0A2W7IWP5</accession>
<comment type="caution">
    <text evidence="1">The sequence shown here is derived from an EMBL/GenBank/DDBJ whole genome shotgun (WGS) entry which is preliminary data.</text>
</comment>
<evidence type="ECO:0008006" key="3">
    <source>
        <dbReference type="Google" id="ProtNLM"/>
    </source>
</evidence>